<name>A0A4P7NBF4_PYROR</name>
<reference evidence="4 5" key="1">
    <citation type="journal article" date="2019" name="Mol. Biol. Evol.">
        <title>Blast fungal genomes show frequent chromosomal changes, gene gains and losses, and effector gene turnover.</title>
        <authorList>
            <person name="Gomez Luciano L.B."/>
            <person name="Jason Tsai I."/>
            <person name="Chuma I."/>
            <person name="Tosa Y."/>
            <person name="Chen Y.H."/>
            <person name="Li J.Y."/>
            <person name="Li M.Y."/>
            <person name="Jade Lu M.Y."/>
            <person name="Nakayashiki H."/>
            <person name="Li W.H."/>
        </authorList>
    </citation>
    <scope>NUCLEOTIDE SEQUENCE [LARGE SCALE GENOMIC DNA]</scope>
    <source>
        <strain evidence="4">MZ5-1-6</strain>
    </source>
</reference>
<dbReference type="AlphaFoldDB" id="A0A4P7NBF4"/>
<dbReference type="Proteomes" id="UP000294847">
    <property type="component" value="Chromosome 3"/>
</dbReference>
<feature type="domain" description="Copper acquisition factor BIM1-like" evidence="3">
    <location>
        <begin position="23"/>
        <end position="159"/>
    </location>
</feature>
<gene>
    <name evidence="4" type="ORF">PoMZ_04052</name>
</gene>
<protein>
    <recommendedName>
        <fullName evidence="3">Copper acquisition factor BIM1-like domain-containing protein</fullName>
    </recommendedName>
</protein>
<accession>A0A4P7NBF4</accession>
<organism evidence="4 5">
    <name type="scientific">Pyricularia oryzae</name>
    <name type="common">Rice blast fungus</name>
    <name type="synonym">Magnaporthe oryzae</name>
    <dbReference type="NCBI Taxonomy" id="318829"/>
    <lineage>
        <taxon>Eukaryota</taxon>
        <taxon>Fungi</taxon>
        <taxon>Dikarya</taxon>
        <taxon>Ascomycota</taxon>
        <taxon>Pezizomycotina</taxon>
        <taxon>Sordariomycetes</taxon>
        <taxon>Sordariomycetidae</taxon>
        <taxon>Magnaporthales</taxon>
        <taxon>Pyriculariaceae</taxon>
        <taxon>Pyricularia</taxon>
    </lineage>
</organism>
<evidence type="ECO:0000259" key="3">
    <source>
        <dbReference type="Pfam" id="PF20238"/>
    </source>
</evidence>
<evidence type="ECO:0000313" key="4">
    <source>
        <dbReference type="EMBL" id="QBZ59092.1"/>
    </source>
</evidence>
<evidence type="ECO:0000313" key="5">
    <source>
        <dbReference type="Proteomes" id="UP000294847"/>
    </source>
</evidence>
<keyword evidence="2" id="KW-0732">Signal</keyword>
<proteinExistence type="predicted"/>
<feature type="region of interest" description="Disordered" evidence="1">
    <location>
        <begin position="173"/>
        <end position="195"/>
    </location>
</feature>
<dbReference type="EMBL" id="CP034206">
    <property type="protein sequence ID" value="QBZ59092.1"/>
    <property type="molecule type" value="Genomic_DNA"/>
</dbReference>
<dbReference type="InterPro" id="IPR046530">
    <property type="entry name" value="BIM1-like_dom"/>
</dbReference>
<feature type="signal peptide" evidence="2">
    <location>
        <begin position="1"/>
        <end position="19"/>
    </location>
</feature>
<feature type="chain" id="PRO_5020918696" description="Copper acquisition factor BIM1-like domain-containing protein" evidence="2">
    <location>
        <begin position="20"/>
        <end position="222"/>
    </location>
</feature>
<sequence>MLLNPILLIAGLGAGVSSAYHLLRLPNSMGYKRDWAHLSPCSNFNISQVMVGTNYSVNGYPLAVTSTYANVTFTVRVRLLNDSAEEKFHQILPPLVMSMYGTLCIPSVPVDKNWAGQLAQYQVISDHASMRTYQCSLVQFVDTPAVDASSFDVCKNTTGVNGTFQEWGSEILTTPTPSSAPPAPTEVEPENAAQDNKAKLNPWMVVGVPAVTGLLPILATLF</sequence>
<dbReference type="Pfam" id="PF20238">
    <property type="entry name" value="BIM1-like_dom"/>
    <property type="match status" value="1"/>
</dbReference>
<evidence type="ECO:0000256" key="2">
    <source>
        <dbReference type="SAM" id="SignalP"/>
    </source>
</evidence>
<evidence type="ECO:0000256" key="1">
    <source>
        <dbReference type="SAM" id="MobiDB-lite"/>
    </source>
</evidence>